<evidence type="ECO:0000313" key="3">
    <source>
        <dbReference type="Proteomes" id="UP000006055"/>
    </source>
</evidence>
<evidence type="ECO:0000313" key="2">
    <source>
        <dbReference type="EMBL" id="AFM25584.1"/>
    </source>
</evidence>
<sequence>MPVSEANRIVDARASECLSLRAKRSNPLKVQASIRRLSRETRDRSAPRDDMSPNVAPPWVIEVTLHQRQPFS</sequence>
<dbReference type="AlphaFoldDB" id="I4C7P3"/>
<dbReference type="HOGENOM" id="CLU_2715853_0_0_7"/>
<protein>
    <submittedName>
        <fullName evidence="2">Uncharacterized protein</fullName>
    </submittedName>
</protein>
<reference evidence="3" key="1">
    <citation type="submission" date="2012-06" db="EMBL/GenBank/DDBJ databases">
        <title>Complete sequence of chromosome of Desulfomonile tiedjei DSM 6799.</title>
        <authorList>
            <person name="Lucas S."/>
            <person name="Copeland A."/>
            <person name="Lapidus A."/>
            <person name="Glavina del Rio T."/>
            <person name="Dalin E."/>
            <person name="Tice H."/>
            <person name="Bruce D."/>
            <person name="Goodwin L."/>
            <person name="Pitluck S."/>
            <person name="Peters L."/>
            <person name="Ovchinnikova G."/>
            <person name="Zeytun A."/>
            <person name="Lu M."/>
            <person name="Kyrpides N."/>
            <person name="Mavromatis K."/>
            <person name="Ivanova N."/>
            <person name="Brettin T."/>
            <person name="Detter J.C."/>
            <person name="Han C."/>
            <person name="Larimer F."/>
            <person name="Land M."/>
            <person name="Hauser L."/>
            <person name="Markowitz V."/>
            <person name="Cheng J.-F."/>
            <person name="Hugenholtz P."/>
            <person name="Woyke T."/>
            <person name="Wu D."/>
            <person name="Spring S."/>
            <person name="Schroeder M."/>
            <person name="Brambilla E."/>
            <person name="Klenk H.-P."/>
            <person name="Eisen J.A."/>
        </authorList>
    </citation>
    <scope>NUCLEOTIDE SEQUENCE [LARGE SCALE GENOMIC DNA]</scope>
    <source>
        <strain evidence="3">ATCC 49306 / DSM 6799 / DCB-1</strain>
    </source>
</reference>
<organism evidence="2 3">
    <name type="scientific">Desulfomonile tiedjei (strain ATCC 49306 / DSM 6799 / DCB-1)</name>
    <dbReference type="NCBI Taxonomy" id="706587"/>
    <lineage>
        <taxon>Bacteria</taxon>
        <taxon>Pseudomonadati</taxon>
        <taxon>Thermodesulfobacteriota</taxon>
        <taxon>Desulfomonilia</taxon>
        <taxon>Desulfomonilales</taxon>
        <taxon>Desulfomonilaceae</taxon>
        <taxon>Desulfomonile</taxon>
    </lineage>
</organism>
<dbReference type="RefSeq" id="WP_014810721.1">
    <property type="nucleotide sequence ID" value="NC_018025.1"/>
</dbReference>
<dbReference type="KEGG" id="dti:Desti_2915"/>
<dbReference type="Proteomes" id="UP000006055">
    <property type="component" value="Chromosome"/>
</dbReference>
<feature type="compositionally biased region" description="Basic and acidic residues" evidence="1">
    <location>
        <begin position="37"/>
        <end position="51"/>
    </location>
</feature>
<accession>I4C7P3</accession>
<name>I4C7P3_DESTA</name>
<keyword evidence="3" id="KW-1185">Reference proteome</keyword>
<evidence type="ECO:0000256" key="1">
    <source>
        <dbReference type="SAM" id="MobiDB-lite"/>
    </source>
</evidence>
<feature type="region of interest" description="Disordered" evidence="1">
    <location>
        <begin position="35"/>
        <end position="55"/>
    </location>
</feature>
<dbReference type="EMBL" id="CP003360">
    <property type="protein sequence ID" value="AFM25584.1"/>
    <property type="molecule type" value="Genomic_DNA"/>
</dbReference>
<gene>
    <name evidence="2" type="ordered locus">Desti_2915</name>
</gene>
<proteinExistence type="predicted"/>